<dbReference type="Pfam" id="PF00089">
    <property type="entry name" value="Trypsin"/>
    <property type="match status" value="1"/>
</dbReference>
<evidence type="ECO:0000256" key="4">
    <source>
        <dbReference type="ARBA" id="ARBA00022825"/>
    </source>
</evidence>
<evidence type="ECO:0000259" key="7">
    <source>
        <dbReference type="Pfam" id="PF00089"/>
    </source>
</evidence>
<organism evidence="8 9">
    <name type="scientific">Cirrhinus mrigala</name>
    <name type="common">Mrigala</name>
    <dbReference type="NCBI Taxonomy" id="683832"/>
    <lineage>
        <taxon>Eukaryota</taxon>
        <taxon>Metazoa</taxon>
        <taxon>Chordata</taxon>
        <taxon>Craniata</taxon>
        <taxon>Vertebrata</taxon>
        <taxon>Euteleostomi</taxon>
        <taxon>Actinopterygii</taxon>
        <taxon>Neopterygii</taxon>
        <taxon>Teleostei</taxon>
        <taxon>Ostariophysi</taxon>
        <taxon>Cypriniformes</taxon>
        <taxon>Cyprinidae</taxon>
        <taxon>Labeoninae</taxon>
        <taxon>Labeonini</taxon>
        <taxon>Cirrhinus</taxon>
    </lineage>
</organism>
<comment type="caution">
    <text evidence="8">The sequence shown here is derived from an EMBL/GenBank/DDBJ whole genome shotgun (WGS) entry which is preliminary data.</text>
</comment>
<proteinExistence type="predicted"/>
<sequence length="78" mass="8688">SGICGQRTEAPSNSLPMFRIRGGQASDIREQPWQAALTVYRPRGNSYNFLCGGVLIDSCWILSAAHCFQESFTSYLQK</sequence>
<dbReference type="InterPro" id="IPR043504">
    <property type="entry name" value="Peptidase_S1_PA_chymotrypsin"/>
</dbReference>
<evidence type="ECO:0000256" key="6">
    <source>
        <dbReference type="ARBA" id="ARBA00038868"/>
    </source>
</evidence>
<dbReference type="InterPro" id="IPR018114">
    <property type="entry name" value="TRYPSIN_HIS"/>
</dbReference>
<gene>
    <name evidence="8" type="ORF">M9458_019048</name>
</gene>
<evidence type="ECO:0000313" key="9">
    <source>
        <dbReference type="Proteomes" id="UP001529510"/>
    </source>
</evidence>
<dbReference type="AlphaFoldDB" id="A0ABD0QMY0"/>
<dbReference type="PROSITE" id="PS00134">
    <property type="entry name" value="TRYPSIN_HIS"/>
    <property type="match status" value="1"/>
</dbReference>
<dbReference type="InterPro" id="IPR050127">
    <property type="entry name" value="Serine_Proteases_S1"/>
</dbReference>
<dbReference type="EC" id="3.4.21.4" evidence="6"/>
<feature type="non-terminal residue" evidence="8">
    <location>
        <position position="1"/>
    </location>
</feature>
<comment type="catalytic activity">
    <reaction evidence="5">
        <text>Preferential cleavage: Arg-|-Xaa, Lys-|-Xaa.</text>
        <dbReference type="EC" id="3.4.21.4"/>
    </reaction>
</comment>
<dbReference type="PANTHER" id="PTHR24264">
    <property type="entry name" value="TRYPSIN-RELATED"/>
    <property type="match status" value="1"/>
</dbReference>
<dbReference type="InterPro" id="IPR001254">
    <property type="entry name" value="Trypsin_dom"/>
</dbReference>
<accession>A0ABD0QMY0</accession>
<dbReference type="EMBL" id="JAMKFB020000008">
    <property type="protein sequence ID" value="KAL0187378.1"/>
    <property type="molecule type" value="Genomic_DNA"/>
</dbReference>
<keyword evidence="3" id="KW-0378">Hydrolase</keyword>
<evidence type="ECO:0000313" key="8">
    <source>
        <dbReference type="EMBL" id="KAL0187378.1"/>
    </source>
</evidence>
<name>A0ABD0QMY0_CIRMR</name>
<dbReference type="GO" id="GO:0006508">
    <property type="term" value="P:proteolysis"/>
    <property type="evidence" value="ECO:0007669"/>
    <property type="project" value="UniProtKB-KW"/>
</dbReference>
<dbReference type="GO" id="GO:0004252">
    <property type="term" value="F:serine-type endopeptidase activity"/>
    <property type="evidence" value="ECO:0007669"/>
    <property type="project" value="UniProtKB-EC"/>
</dbReference>
<evidence type="ECO:0000256" key="1">
    <source>
        <dbReference type="ARBA" id="ARBA00022670"/>
    </source>
</evidence>
<keyword evidence="9" id="KW-1185">Reference proteome</keyword>
<evidence type="ECO:0000256" key="5">
    <source>
        <dbReference type="ARBA" id="ARBA00036320"/>
    </source>
</evidence>
<keyword evidence="1" id="KW-0645">Protease</keyword>
<dbReference type="SUPFAM" id="SSF50494">
    <property type="entry name" value="Trypsin-like serine proteases"/>
    <property type="match status" value="1"/>
</dbReference>
<protein>
    <recommendedName>
        <fullName evidence="6">trypsin</fullName>
        <ecNumber evidence="6">3.4.21.4</ecNumber>
    </recommendedName>
</protein>
<feature type="domain" description="Peptidase S1" evidence="7">
    <location>
        <begin position="20"/>
        <end position="72"/>
    </location>
</feature>
<dbReference type="Gene3D" id="2.40.10.10">
    <property type="entry name" value="Trypsin-like serine proteases"/>
    <property type="match status" value="1"/>
</dbReference>
<keyword evidence="4" id="KW-0720">Serine protease</keyword>
<keyword evidence="2" id="KW-0732">Signal</keyword>
<evidence type="ECO:0000256" key="2">
    <source>
        <dbReference type="ARBA" id="ARBA00022729"/>
    </source>
</evidence>
<dbReference type="PANTHER" id="PTHR24264:SF42">
    <property type="entry name" value="TISSUE-TYPE PLASMINOGEN ACTIVATOR"/>
    <property type="match status" value="1"/>
</dbReference>
<reference evidence="8 9" key="1">
    <citation type="submission" date="2024-05" db="EMBL/GenBank/DDBJ databases">
        <title>Genome sequencing and assembly of Indian major carp, Cirrhinus mrigala (Hamilton, 1822).</title>
        <authorList>
            <person name="Mohindra V."/>
            <person name="Chowdhury L.M."/>
            <person name="Lal K."/>
            <person name="Jena J.K."/>
        </authorList>
    </citation>
    <scope>NUCLEOTIDE SEQUENCE [LARGE SCALE GENOMIC DNA]</scope>
    <source>
        <strain evidence="8">CM1030</strain>
        <tissue evidence="8">Blood</tissue>
    </source>
</reference>
<dbReference type="Proteomes" id="UP001529510">
    <property type="component" value="Unassembled WGS sequence"/>
</dbReference>
<dbReference type="InterPro" id="IPR009003">
    <property type="entry name" value="Peptidase_S1_PA"/>
</dbReference>
<evidence type="ECO:0000256" key="3">
    <source>
        <dbReference type="ARBA" id="ARBA00022801"/>
    </source>
</evidence>